<dbReference type="InterPro" id="IPR020578">
    <property type="entry name" value="Aminotrans_V_PyrdxlP_BS"/>
</dbReference>
<evidence type="ECO:0000256" key="5">
    <source>
        <dbReference type="ARBA" id="ARBA00022723"/>
    </source>
</evidence>
<dbReference type="Gene3D" id="3.90.1150.10">
    <property type="entry name" value="Aspartate Aminotransferase, domain 1"/>
    <property type="match status" value="1"/>
</dbReference>
<dbReference type="PANTHER" id="PTHR11601:SF34">
    <property type="entry name" value="CYSTEINE DESULFURASE"/>
    <property type="match status" value="1"/>
</dbReference>
<gene>
    <name evidence="11" type="ORF">PFISCL1PPCAC_19827</name>
</gene>
<organism evidence="11 12">
    <name type="scientific">Pristionchus fissidentatus</name>
    <dbReference type="NCBI Taxonomy" id="1538716"/>
    <lineage>
        <taxon>Eukaryota</taxon>
        <taxon>Metazoa</taxon>
        <taxon>Ecdysozoa</taxon>
        <taxon>Nematoda</taxon>
        <taxon>Chromadorea</taxon>
        <taxon>Rhabditida</taxon>
        <taxon>Rhabditina</taxon>
        <taxon>Diplogasteromorpha</taxon>
        <taxon>Diplogasteroidea</taxon>
        <taxon>Neodiplogasteridae</taxon>
        <taxon>Pristionchus</taxon>
    </lineage>
</organism>
<keyword evidence="8" id="KW-0411">Iron-sulfur</keyword>
<dbReference type="GO" id="GO:0099128">
    <property type="term" value="C:mitochondrial [2Fe-2S] assembly complex"/>
    <property type="evidence" value="ECO:0007669"/>
    <property type="project" value="UniProtKB-ARBA"/>
</dbReference>
<dbReference type="InterPro" id="IPR010240">
    <property type="entry name" value="Cys_deSase_IscS"/>
</dbReference>
<accession>A0AAV5WDL9</accession>
<dbReference type="GO" id="GO:0046872">
    <property type="term" value="F:metal ion binding"/>
    <property type="evidence" value="ECO:0007669"/>
    <property type="project" value="UniProtKB-KW"/>
</dbReference>
<dbReference type="GO" id="GO:0005634">
    <property type="term" value="C:nucleus"/>
    <property type="evidence" value="ECO:0007669"/>
    <property type="project" value="TreeGrafter"/>
</dbReference>
<dbReference type="InterPro" id="IPR015421">
    <property type="entry name" value="PyrdxlP-dep_Trfase_major"/>
</dbReference>
<keyword evidence="7" id="KW-0408">Iron</keyword>
<keyword evidence="6" id="KW-0663">Pyridoxal phosphate</keyword>
<dbReference type="PIRSF" id="PIRSF005572">
    <property type="entry name" value="NifS"/>
    <property type="match status" value="1"/>
</dbReference>
<evidence type="ECO:0000256" key="9">
    <source>
        <dbReference type="RuleBase" id="RU004504"/>
    </source>
</evidence>
<keyword evidence="12" id="KW-1185">Reference proteome</keyword>
<name>A0AAV5WDL9_9BILA</name>
<evidence type="ECO:0000313" key="12">
    <source>
        <dbReference type="Proteomes" id="UP001432322"/>
    </source>
</evidence>
<evidence type="ECO:0000256" key="7">
    <source>
        <dbReference type="ARBA" id="ARBA00023004"/>
    </source>
</evidence>
<dbReference type="Gene3D" id="3.40.640.10">
    <property type="entry name" value="Type I PLP-dependent aspartate aminotransferase-like (Major domain)"/>
    <property type="match status" value="1"/>
</dbReference>
<dbReference type="InterPro" id="IPR015424">
    <property type="entry name" value="PyrdxlP-dep_Trfase"/>
</dbReference>
<reference evidence="11" key="1">
    <citation type="submission" date="2023-10" db="EMBL/GenBank/DDBJ databases">
        <title>Genome assembly of Pristionchus species.</title>
        <authorList>
            <person name="Yoshida K."/>
            <person name="Sommer R.J."/>
        </authorList>
    </citation>
    <scope>NUCLEOTIDE SEQUENCE</scope>
    <source>
        <strain evidence="11">RS5133</strain>
    </source>
</reference>
<dbReference type="FunFam" id="3.90.1150.10:FF:000002">
    <property type="entry name" value="Cysteine desulfurase IscS"/>
    <property type="match status" value="1"/>
</dbReference>
<dbReference type="GO" id="GO:0030170">
    <property type="term" value="F:pyridoxal phosphate binding"/>
    <property type="evidence" value="ECO:0007669"/>
    <property type="project" value="InterPro"/>
</dbReference>
<dbReference type="GO" id="GO:0031071">
    <property type="term" value="F:cysteine desulfurase activity"/>
    <property type="evidence" value="ECO:0007669"/>
    <property type="project" value="UniProtKB-EC"/>
</dbReference>
<feature type="domain" description="Aminotransferase class V" evidence="10">
    <location>
        <begin position="19"/>
        <end position="382"/>
    </location>
</feature>
<dbReference type="GO" id="GO:0051536">
    <property type="term" value="F:iron-sulfur cluster binding"/>
    <property type="evidence" value="ECO:0007669"/>
    <property type="project" value="UniProtKB-KW"/>
</dbReference>
<dbReference type="FunFam" id="3.40.640.10:FF:000003">
    <property type="entry name" value="Cysteine desulfurase IscS"/>
    <property type="match status" value="1"/>
</dbReference>
<dbReference type="Proteomes" id="UP001432322">
    <property type="component" value="Unassembled WGS sequence"/>
</dbReference>
<dbReference type="NCBIfam" id="TIGR02006">
    <property type="entry name" value="IscS"/>
    <property type="match status" value="1"/>
</dbReference>
<keyword evidence="5" id="KW-0479">Metal-binding</keyword>
<evidence type="ECO:0000256" key="1">
    <source>
        <dbReference type="ARBA" id="ARBA00001933"/>
    </source>
</evidence>
<evidence type="ECO:0000256" key="2">
    <source>
        <dbReference type="ARBA" id="ARBA00006490"/>
    </source>
</evidence>
<evidence type="ECO:0000313" key="11">
    <source>
        <dbReference type="EMBL" id="GMT28530.1"/>
    </source>
</evidence>
<evidence type="ECO:0000256" key="4">
    <source>
        <dbReference type="ARBA" id="ARBA00022679"/>
    </source>
</evidence>
<dbReference type="PANTHER" id="PTHR11601">
    <property type="entry name" value="CYSTEINE DESULFURYLASE FAMILY MEMBER"/>
    <property type="match status" value="1"/>
</dbReference>
<dbReference type="GO" id="GO:0044571">
    <property type="term" value="P:[2Fe-2S] cluster assembly"/>
    <property type="evidence" value="ECO:0007669"/>
    <property type="project" value="InterPro"/>
</dbReference>
<dbReference type="InterPro" id="IPR016454">
    <property type="entry name" value="Cysteine_dSase"/>
</dbReference>
<comment type="caution">
    <text evidence="11">The sequence shown here is derived from an EMBL/GenBank/DDBJ whole genome shotgun (WGS) entry which is preliminary data.</text>
</comment>
<dbReference type="AlphaFoldDB" id="A0AAV5WDL9"/>
<keyword evidence="4" id="KW-0808">Transferase</keyword>
<dbReference type="EC" id="2.8.1.7" evidence="3"/>
<dbReference type="NCBIfam" id="NF010611">
    <property type="entry name" value="PRK14012.1"/>
    <property type="match status" value="1"/>
</dbReference>
<feature type="non-terminal residue" evidence="11">
    <location>
        <position position="1"/>
    </location>
</feature>
<comment type="cofactor">
    <cofactor evidence="1 9">
        <name>pyridoxal 5'-phosphate</name>
        <dbReference type="ChEBI" id="CHEBI:597326"/>
    </cofactor>
</comment>
<dbReference type="HAMAP" id="MF_00331">
    <property type="entry name" value="Cys_desulf_IscS"/>
    <property type="match status" value="1"/>
</dbReference>
<dbReference type="PROSITE" id="PS00595">
    <property type="entry name" value="AA_TRANSFER_CLASS_5"/>
    <property type="match status" value="1"/>
</dbReference>
<dbReference type="InterPro" id="IPR015422">
    <property type="entry name" value="PyrdxlP-dep_Trfase_small"/>
</dbReference>
<dbReference type="SUPFAM" id="SSF53383">
    <property type="entry name" value="PLP-dependent transferases"/>
    <property type="match status" value="1"/>
</dbReference>
<evidence type="ECO:0000256" key="8">
    <source>
        <dbReference type="ARBA" id="ARBA00023014"/>
    </source>
</evidence>
<dbReference type="InterPro" id="IPR000192">
    <property type="entry name" value="Aminotrans_V_dom"/>
</dbReference>
<sequence length="418" mass="46116">LQMMQRFSLRLASSKAFPIYLDMQATSPMDPRVVDAMVPLMNHGYGNAHSNSHEYGWRAKDEVEVARGHIASLIKADPREIVFTSGATESNNIALKGVAKFQKDNGKNHIITVATEHKCVLDSCRSLEQEGFRVTYLPVAQNGLITVEEVEEALRPQTCLVSVMSVNNEIGVIQPIADIGKLCRSKNVFFHTDAAQAAGKIPIDVNKMNIDLMSLSGHKMYGPKGVGALFVRRRPRVRLEAPMSGGGQERGLRSGTLPVPLCVGMGEAARIAQREMHMDKKHVDTLSHRLIDGITREMDNVIRNGDAVDTYPGCVNLSFAYVEGESLLMALKRIALSSGSACTSASLEPSYVLRALGTDEELAHSSIRFGIGRFTTQEEVDATIKLTVRETKKLREMSPLWEMVQDGIDLKTIQWTQH</sequence>
<dbReference type="EMBL" id="BTSY01000005">
    <property type="protein sequence ID" value="GMT28530.1"/>
    <property type="molecule type" value="Genomic_DNA"/>
</dbReference>
<dbReference type="Pfam" id="PF00266">
    <property type="entry name" value="Aminotran_5"/>
    <property type="match status" value="1"/>
</dbReference>
<evidence type="ECO:0000259" key="10">
    <source>
        <dbReference type="Pfam" id="PF00266"/>
    </source>
</evidence>
<proteinExistence type="inferred from homology"/>
<comment type="similarity">
    <text evidence="2">Belongs to the class-V pyridoxal-phosphate-dependent aminotransferase family. NifS/IscS subfamily.</text>
</comment>
<protein>
    <recommendedName>
        <fullName evidence="3">cysteine desulfurase</fullName>
        <ecNumber evidence="3">2.8.1.7</ecNumber>
    </recommendedName>
</protein>
<evidence type="ECO:0000256" key="3">
    <source>
        <dbReference type="ARBA" id="ARBA00012239"/>
    </source>
</evidence>
<evidence type="ECO:0000256" key="6">
    <source>
        <dbReference type="ARBA" id="ARBA00022898"/>
    </source>
</evidence>